<feature type="non-terminal residue" evidence="2">
    <location>
        <position position="1"/>
    </location>
</feature>
<proteinExistence type="predicted"/>
<keyword evidence="1" id="KW-1133">Transmembrane helix</keyword>
<protein>
    <submittedName>
        <fullName evidence="2">Uncharacterized protein</fullName>
    </submittedName>
</protein>
<organism evidence="2">
    <name type="scientific">Arion vulgaris</name>
    <dbReference type="NCBI Taxonomy" id="1028688"/>
    <lineage>
        <taxon>Eukaryota</taxon>
        <taxon>Metazoa</taxon>
        <taxon>Spiralia</taxon>
        <taxon>Lophotrochozoa</taxon>
        <taxon>Mollusca</taxon>
        <taxon>Gastropoda</taxon>
        <taxon>Heterobranchia</taxon>
        <taxon>Euthyneura</taxon>
        <taxon>Panpulmonata</taxon>
        <taxon>Eupulmonata</taxon>
        <taxon>Stylommatophora</taxon>
        <taxon>Helicina</taxon>
        <taxon>Arionoidea</taxon>
        <taxon>Arionidae</taxon>
        <taxon>Arion</taxon>
    </lineage>
</organism>
<feature type="transmembrane region" description="Helical" evidence="1">
    <location>
        <begin position="6"/>
        <end position="26"/>
    </location>
</feature>
<reference evidence="2" key="1">
    <citation type="submission" date="2014-12" db="EMBL/GenBank/DDBJ databases">
        <title>Insight into the proteome of Arion vulgaris.</title>
        <authorList>
            <person name="Aradska J."/>
            <person name="Bulat T."/>
            <person name="Smidak R."/>
            <person name="Sarate P."/>
            <person name="Gangsoo J."/>
            <person name="Sialana F."/>
            <person name="Bilban M."/>
            <person name="Lubec G."/>
        </authorList>
    </citation>
    <scope>NUCLEOTIDE SEQUENCE</scope>
    <source>
        <tissue evidence="2">Skin</tissue>
    </source>
</reference>
<gene>
    <name evidence="2" type="primary">ORF2231</name>
</gene>
<accession>A0A0B6XW69</accession>
<keyword evidence="1" id="KW-0472">Membrane</keyword>
<dbReference type="AlphaFoldDB" id="A0A0B6XW69"/>
<name>A0A0B6XW69_9EUPU</name>
<keyword evidence="1" id="KW-0812">Transmembrane</keyword>
<dbReference type="EMBL" id="HACG01000911">
    <property type="protein sequence ID" value="CEK47776.1"/>
    <property type="molecule type" value="Transcribed_RNA"/>
</dbReference>
<evidence type="ECO:0000313" key="2">
    <source>
        <dbReference type="EMBL" id="CEK47776.1"/>
    </source>
</evidence>
<evidence type="ECO:0000256" key="1">
    <source>
        <dbReference type="SAM" id="Phobius"/>
    </source>
</evidence>
<sequence>DPQMNNVIHTFLWIIIHISENMILLYKPTFHLLNELLLGSRTQSTADTSGNRAKEEMM</sequence>